<proteinExistence type="predicted"/>
<name>A0A9P8FVV8_AURME</name>
<feature type="transmembrane region" description="Helical" evidence="2">
    <location>
        <begin position="20"/>
        <end position="41"/>
    </location>
</feature>
<reference evidence="4" key="2">
    <citation type="submission" date="2021-08" db="EMBL/GenBank/DDBJ databases">
        <authorList>
            <person name="Gostincar C."/>
            <person name="Sun X."/>
            <person name="Song Z."/>
            <person name="Gunde-Cimerman N."/>
        </authorList>
    </citation>
    <scope>NUCLEOTIDE SEQUENCE</scope>
    <source>
        <strain evidence="4">EXF-9298</strain>
    </source>
</reference>
<keyword evidence="2" id="KW-1133">Transmembrane helix</keyword>
<comment type="caution">
    <text evidence="4">The sequence shown here is derived from an EMBL/GenBank/DDBJ whole genome shotgun (WGS) entry which is preliminary data.</text>
</comment>
<keyword evidence="5" id="KW-1185">Reference proteome</keyword>
<evidence type="ECO:0000256" key="2">
    <source>
        <dbReference type="SAM" id="Phobius"/>
    </source>
</evidence>
<feature type="non-terminal residue" evidence="4">
    <location>
        <position position="375"/>
    </location>
</feature>
<dbReference type="InterPro" id="IPR049326">
    <property type="entry name" value="Rhodopsin_dom_fungi"/>
</dbReference>
<evidence type="ECO:0000313" key="4">
    <source>
        <dbReference type="EMBL" id="KAG9984158.1"/>
    </source>
</evidence>
<feature type="compositionally biased region" description="Basic and acidic residues" evidence="1">
    <location>
        <begin position="333"/>
        <end position="356"/>
    </location>
</feature>
<feature type="transmembrane region" description="Helical" evidence="2">
    <location>
        <begin position="53"/>
        <end position="75"/>
    </location>
</feature>
<dbReference type="PANTHER" id="PTHR39614">
    <property type="entry name" value="INTEGRAL MEMBRANE PROTEIN"/>
    <property type="match status" value="1"/>
</dbReference>
<evidence type="ECO:0000313" key="5">
    <source>
        <dbReference type="Proteomes" id="UP000729357"/>
    </source>
</evidence>
<protein>
    <recommendedName>
        <fullName evidence="3">Rhodopsin domain-containing protein</fullName>
    </recommendedName>
</protein>
<gene>
    <name evidence="4" type="ORF">KCU98_g5609</name>
</gene>
<dbReference type="AlphaFoldDB" id="A0A9P8FVV8"/>
<accession>A0A9P8FVV8</accession>
<feature type="transmembrane region" description="Helical" evidence="2">
    <location>
        <begin position="128"/>
        <end position="147"/>
    </location>
</feature>
<keyword evidence="2" id="KW-0472">Membrane</keyword>
<feature type="region of interest" description="Disordered" evidence="1">
    <location>
        <begin position="333"/>
        <end position="362"/>
    </location>
</feature>
<dbReference type="Proteomes" id="UP000729357">
    <property type="component" value="Unassembled WGS sequence"/>
</dbReference>
<dbReference type="PANTHER" id="PTHR39614:SF2">
    <property type="entry name" value="INTEGRAL MEMBRANE PROTEIN"/>
    <property type="match status" value="1"/>
</dbReference>
<dbReference type="EMBL" id="JAHFXS010000524">
    <property type="protein sequence ID" value="KAG9984158.1"/>
    <property type="molecule type" value="Genomic_DNA"/>
</dbReference>
<sequence length="375" mass="41666">MSGSTLPFSAVTDTDHRGWLWITVITCTIICPLLLLGRGIVRYRKYGLDDLAIILSFVFVMTHSALLMGSLKLGFGVLLTPGTQAGILRAAKLVFASRILLSLILGSSKLSALLLMRRLLPPNGVRTYICNTGIVLVIIWGVMAVLTTNANCSPSHMLLESKESSCQYLDTRISITMALSCATELGVLGLAIAFFNQFRVETEQRKWVLMAFVLRIPNIGLSIAYLLTYCHFLSHGHSSISFIPVAILQQILATYSFFSSTCTAFFPFTIPVPLSTSPYSSSDSPLKTLSRSKLARRMSTPMSFFGDKIRGDREVFSHKARVFADVKGVARRESERKVRQQNRQKERGIKGHRSEESQESLKGIVREETFEVQVV</sequence>
<evidence type="ECO:0000256" key="1">
    <source>
        <dbReference type="SAM" id="MobiDB-lite"/>
    </source>
</evidence>
<evidence type="ECO:0000259" key="3">
    <source>
        <dbReference type="Pfam" id="PF20684"/>
    </source>
</evidence>
<keyword evidence="2" id="KW-0812">Transmembrane</keyword>
<reference evidence="4" key="1">
    <citation type="journal article" date="2021" name="J Fungi (Basel)">
        <title>Virulence traits and population genomics of the black yeast Aureobasidium melanogenum.</title>
        <authorList>
            <person name="Cernosa A."/>
            <person name="Sun X."/>
            <person name="Gostincar C."/>
            <person name="Fang C."/>
            <person name="Gunde-Cimerman N."/>
            <person name="Song Z."/>
        </authorList>
    </citation>
    <scope>NUCLEOTIDE SEQUENCE</scope>
    <source>
        <strain evidence="4">EXF-9298</strain>
    </source>
</reference>
<feature type="transmembrane region" description="Helical" evidence="2">
    <location>
        <begin position="207"/>
        <end position="227"/>
    </location>
</feature>
<dbReference type="Pfam" id="PF20684">
    <property type="entry name" value="Fung_rhodopsin"/>
    <property type="match status" value="1"/>
</dbReference>
<feature type="transmembrane region" description="Helical" evidence="2">
    <location>
        <begin position="239"/>
        <end position="258"/>
    </location>
</feature>
<feature type="domain" description="Rhodopsin" evidence="3">
    <location>
        <begin position="41"/>
        <end position="257"/>
    </location>
</feature>
<organism evidence="4 5">
    <name type="scientific">Aureobasidium melanogenum</name>
    <name type="common">Aureobasidium pullulans var. melanogenum</name>
    <dbReference type="NCBI Taxonomy" id="46634"/>
    <lineage>
        <taxon>Eukaryota</taxon>
        <taxon>Fungi</taxon>
        <taxon>Dikarya</taxon>
        <taxon>Ascomycota</taxon>
        <taxon>Pezizomycotina</taxon>
        <taxon>Dothideomycetes</taxon>
        <taxon>Dothideomycetidae</taxon>
        <taxon>Dothideales</taxon>
        <taxon>Saccotheciaceae</taxon>
        <taxon>Aureobasidium</taxon>
    </lineage>
</organism>
<feature type="transmembrane region" description="Helical" evidence="2">
    <location>
        <begin position="173"/>
        <end position="195"/>
    </location>
</feature>
<feature type="transmembrane region" description="Helical" evidence="2">
    <location>
        <begin position="95"/>
        <end position="116"/>
    </location>
</feature>